<evidence type="ECO:0000313" key="7">
    <source>
        <dbReference type="EMBL" id="BAC44433.1"/>
    </source>
</evidence>
<evidence type="ECO:0000256" key="5">
    <source>
        <dbReference type="PIRNR" id="PIRNR005426"/>
    </source>
</evidence>
<keyword evidence="2 5" id="KW-0285">Flavoprotein</keyword>
<organism evidence="7 8">
    <name type="scientific">Malacoplasma penetrans (strain HF-2)</name>
    <name type="common">Mycoplasma penetrans</name>
    <dbReference type="NCBI Taxonomy" id="272633"/>
    <lineage>
        <taxon>Bacteria</taxon>
        <taxon>Bacillati</taxon>
        <taxon>Mycoplasmatota</taxon>
        <taxon>Mycoplasmoidales</taxon>
        <taxon>Mycoplasmoidaceae</taxon>
        <taxon>Malacoplasma</taxon>
    </lineage>
</organism>
<proteinExistence type="inferred from homology"/>
<dbReference type="InterPro" id="IPR000415">
    <property type="entry name" value="Nitroreductase-like"/>
</dbReference>
<feature type="domain" description="Nitroreductase" evidence="6">
    <location>
        <begin position="7"/>
        <end position="162"/>
    </location>
</feature>
<dbReference type="Gene3D" id="3.40.109.10">
    <property type="entry name" value="NADH Oxidase"/>
    <property type="match status" value="1"/>
</dbReference>
<dbReference type="KEGG" id="mpe:MYPE6430"/>
<gene>
    <name evidence="7" type="ordered locus">MYPE6430</name>
</gene>
<protein>
    <submittedName>
        <fullName evidence="7">NADPH flavin oxidoreductase</fullName>
    </submittedName>
</protein>
<evidence type="ECO:0000313" key="8">
    <source>
        <dbReference type="Proteomes" id="UP000002522"/>
    </source>
</evidence>
<sequence length="242" mass="27369">MQVIENILKRRLERNYKNTAIEQEKIDYLIKVINSSPTSTNSQDFSAIIVEDKELRQKISMGLETQSHIVNAPLFIIFCADNNRLNHVALKENKEIRTDNLNNFLTASGDAFIAASFAYNAALQLGLGACYIGMVRASLEAIKETLNLEGNIVPIIGLTIGYIESQNEIKPKINHVYKQKYNINQLKQEVDVYDKDMLTYYDSRNANAKNSTWSQTCLNPFINGTEKAAPVDAFIKKTWGLK</sequence>
<evidence type="ECO:0000256" key="3">
    <source>
        <dbReference type="ARBA" id="ARBA00022643"/>
    </source>
</evidence>
<dbReference type="eggNOG" id="COG0778">
    <property type="taxonomic scope" value="Bacteria"/>
</dbReference>
<dbReference type="STRING" id="272633.gene:10731762"/>
<comment type="similarity">
    <text evidence="1 5">Belongs to the flavin oxidoreductase frp family.</text>
</comment>
<evidence type="ECO:0000256" key="2">
    <source>
        <dbReference type="ARBA" id="ARBA00022630"/>
    </source>
</evidence>
<dbReference type="InterPro" id="IPR016446">
    <property type="entry name" value="Flavin_OxRdtase_Frp"/>
</dbReference>
<evidence type="ECO:0000259" key="6">
    <source>
        <dbReference type="Pfam" id="PF00881"/>
    </source>
</evidence>
<dbReference type="HOGENOM" id="CLU_070764_0_3_14"/>
<dbReference type="PANTHER" id="PTHR43425">
    <property type="entry name" value="OXYGEN-INSENSITIVE NADPH NITROREDUCTASE"/>
    <property type="match status" value="1"/>
</dbReference>
<keyword evidence="8" id="KW-1185">Reference proteome</keyword>
<keyword evidence="5" id="KW-0521">NADP</keyword>
<dbReference type="GO" id="GO:0016491">
    <property type="term" value="F:oxidoreductase activity"/>
    <property type="evidence" value="ECO:0007669"/>
    <property type="project" value="UniProtKB-UniRule"/>
</dbReference>
<dbReference type="EMBL" id="BA000026">
    <property type="protein sequence ID" value="BAC44433.1"/>
    <property type="molecule type" value="Genomic_DNA"/>
</dbReference>
<dbReference type="RefSeq" id="WP_011077463.1">
    <property type="nucleotide sequence ID" value="NC_004432.1"/>
</dbReference>
<keyword evidence="4 5" id="KW-0560">Oxidoreductase</keyword>
<dbReference type="PIRSF" id="PIRSF005426">
    <property type="entry name" value="Frp"/>
    <property type="match status" value="1"/>
</dbReference>
<dbReference type="SUPFAM" id="SSF55469">
    <property type="entry name" value="FMN-dependent nitroreductase-like"/>
    <property type="match status" value="1"/>
</dbReference>
<dbReference type="PANTHER" id="PTHR43425:SF2">
    <property type="entry name" value="OXYGEN-INSENSITIVE NADPH NITROREDUCTASE"/>
    <property type="match status" value="1"/>
</dbReference>
<evidence type="ECO:0000256" key="4">
    <source>
        <dbReference type="ARBA" id="ARBA00023002"/>
    </source>
</evidence>
<dbReference type="FunCoup" id="Q8EVC3">
    <property type="interactions" value="22"/>
</dbReference>
<dbReference type="InterPro" id="IPR029479">
    <property type="entry name" value="Nitroreductase"/>
</dbReference>
<keyword evidence="3 5" id="KW-0288">FMN</keyword>
<dbReference type="Proteomes" id="UP000002522">
    <property type="component" value="Chromosome"/>
</dbReference>
<dbReference type="InParanoid" id="Q8EVC3"/>
<dbReference type="AlphaFoldDB" id="Q8EVC3"/>
<reference evidence="7 8" key="1">
    <citation type="journal article" date="2002" name="Nucleic Acids Res.">
        <title>The complete genomic sequence of Mycoplasma penetrans, an intracellular bacterial pathogen in humans.</title>
        <authorList>
            <person name="Sasaki Y."/>
            <person name="Ishikawa J."/>
            <person name="Yamashita A."/>
            <person name="Oshima K."/>
            <person name="Kenri T."/>
            <person name="Furuya K."/>
            <person name="Yoshino C."/>
            <person name="Horino A."/>
            <person name="Shiba T."/>
            <person name="Sasaki T."/>
            <person name="Hattori M."/>
        </authorList>
    </citation>
    <scope>NUCLEOTIDE SEQUENCE [LARGE SCALE GENOMIC DNA]</scope>
    <source>
        <strain evidence="7 8">HF-2</strain>
    </source>
</reference>
<dbReference type="Pfam" id="PF00881">
    <property type="entry name" value="Nitroreductase"/>
    <property type="match status" value="1"/>
</dbReference>
<name>Q8EVC3_MALP2</name>
<accession>Q8EVC3</accession>
<evidence type="ECO:0000256" key="1">
    <source>
        <dbReference type="ARBA" id="ARBA00008366"/>
    </source>
</evidence>